<evidence type="ECO:0000256" key="1">
    <source>
        <dbReference type="ARBA" id="ARBA00008239"/>
    </source>
</evidence>
<dbReference type="GO" id="GO:0051082">
    <property type="term" value="F:unfolded protein binding"/>
    <property type="evidence" value="ECO:0007669"/>
    <property type="project" value="InterPro"/>
</dbReference>
<reference evidence="7" key="1">
    <citation type="journal article" date="2013" name="Nat. Genet.">
        <title>The duck genome and transcriptome provide insight into an avian influenza virus reservoir species.</title>
        <authorList>
            <person name="Huang Y."/>
            <person name="Li Y."/>
            <person name="Burt D.W."/>
            <person name="Chen H."/>
            <person name="Zhang Y."/>
            <person name="Qian W."/>
            <person name="Kim H."/>
            <person name="Gan S."/>
            <person name="Zhao Y."/>
            <person name="Li J."/>
            <person name="Yi K."/>
            <person name="Feng H."/>
            <person name="Zhu P."/>
            <person name="Li B."/>
            <person name="Liu Q."/>
            <person name="Fairley S."/>
            <person name="Magor K.E."/>
            <person name="Du Z."/>
            <person name="Hu X."/>
            <person name="Goodman L."/>
            <person name="Tafer H."/>
            <person name="Vignal A."/>
            <person name="Lee T."/>
            <person name="Kim K.W."/>
            <person name="Sheng Z."/>
            <person name="An Y."/>
            <person name="Searle S."/>
            <person name="Herrero J."/>
            <person name="Groenen M.A."/>
            <person name="Crooijmans R.P."/>
            <person name="Faraut T."/>
            <person name="Cai Q."/>
            <person name="Webster R.G."/>
            <person name="Aldridge J.R."/>
            <person name="Warren W.C."/>
            <person name="Bartschat S."/>
            <person name="Kehr S."/>
            <person name="Marz M."/>
            <person name="Stadler P.F."/>
            <person name="Smith J."/>
            <person name="Kraus R.H."/>
            <person name="Zhao Y."/>
            <person name="Ren L."/>
            <person name="Fei J."/>
            <person name="Morisson M."/>
            <person name="Kaiser P."/>
            <person name="Griffin D.K."/>
            <person name="Rao M."/>
            <person name="Pitel F."/>
            <person name="Wang J."/>
            <person name="Li N."/>
        </authorList>
    </citation>
    <scope>NUCLEOTIDE SEQUENCE [LARGE SCALE GENOMIC DNA]</scope>
</reference>
<gene>
    <name evidence="6" type="ORF">Anapl_05700</name>
</gene>
<dbReference type="Gene3D" id="3.30.565.10">
    <property type="entry name" value="Histidine kinase-like ATPase, C-terminal domain"/>
    <property type="match status" value="1"/>
</dbReference>
<evidence type="ECO:0000256" key="2">
    <source>
        <dbReference type="ARBA" id="ARBA00022741"/>
    </source>
</evidence>
<protein>
    <submittedName>
        <fullName evidence="6">Putative heat shock protein HSP 90-beta-3</fullName>
    </submittedName>
</protein>
<dbReference type="SUPFAM" id="SSF55874">
    <property type="entry name" value="ATPase domain of HSP90 chaperone/DNA topoisomerase II/histidine kinase"/>
    <property type="match status" value="1"/>
</dbReference>
<dbReference type="PANTHER" id="PTHR11528">
    <property type="entry name" value="HEAT SHOCK PROTEIN 90 FAMILY MEMBER"/>
    <property type="match status" value="1"/>
</dbReference>
<dbReference type="GO" id="GO:0140662">
    <property type="term" value="F:ATP-dependent protein folding chaperone"/>
    <property type="evidence" value="ECO:0007669"/>
    <property type="project" value="InterPro"/>
</dbReference>
<evidence type="ECO:0000313" key="7">
    <source>
        <dbReference type="Proteomes" id="UP000296049"/>
    </source>
</evidence>
<organism evidence="6 7">
    <name type="scientific">Anas platyrhynchos</name>
    <name type="common">Mallard</name>
    <name type="synonym">Anas boschas</name>
    <dbReference type="NCBI Taxonomy" id="8839"/>
    <lineage>
        <taxon>Eukaryota</taxon>
        <taxon>Metazoa</taxon>
        <taxon>Chordata</taxon>
        <taxon>Craniata</taxon>
        <taxon>Vertebrata</taxon>
        <taxon>Euteleostomi</taxon>
        <taxon>Archelosauria</taxon>
        <taxon>Archosauria</taxon>
        <taxon>Dinosauria</taxon>
        <taxon>Saurischia</taxon>
        <taxon>Theropoda</taxon>
        <taxon>Coelurosauria</taxon>
        <taxon>Aves</taxon>
        <taxon>Neognathae</taxon>
        <taxon>Galloanserae</taxon>
        <taxon>Anseriformes</taxon>
        <taxon>Anatidae</taxon>
        <taxon>Anatinae</taxon>
        <taxon>Anas</taxon>
    </lineage>
</organism>
<dbReference type="InterPro" id="IPR020575">
    <property type="entry name" value="Hsp90_N"/>
</dbReference>
<dbReference type="GO" id="GO:0016887">
    <property type="term" value="F:ATP hydrolysis activity"/>
    <property type="evidence" value="ECO:0007669"/>
    <property type="project" value="InterPro"/>
</dbReference>
<feature type="region of interest" description="Disordered" evidence="5">
    <location>
        <begin position="137"/>
        <end position="160"/>
    </location>
</feature>
<dbReference type="PRINTS" id="PR00775">
    <property type="entry name" value="HEATSHOCK90"/>
</dbReference>
<proteinExistence type="inferred from homology"/>
<dbReference type="EMBL" id="KB742809">
    <property type="protein sequence ID" value="EOB04088.1"/>
    <property type="molecule type" value="Genomic_DNA"/>
</dbReference>
<dbReference type="Pfam" id="PF00183">
    <property type="entry name" value="HSP90"/>
    <property type="match status" value="1"/>
</dbReference>
<dbReference type="InterPro" id="IPR001404">
    <property type="entry name" value="Hsp90_fam"/>
</dbReference>
<dbReference type="GO" id="GO:0005524">
    <property type="term" value="F:ATP binding"/>
    <property type="evidence" value="ECO:0007669"/>
    <property type="project" value="UniProtKB-KW"/>
</dbReference>
<sequence>MTEADLINNLATSAESGTKAFMEALQEDQTEYLEERRVKEVVKKHSQFIGYPIMLHVCKRRTGGPQKGWREEWCEGGWRRSVRKISDDEVEEEKGTDEDEVTAEEPRQLPLMKSPLWRERKTHPVWKRWTKVGANLVSPARPLPHLTAGKGADPPPPRCC</sequence>
<comment type="similarity">
    <text evidence="1">Belongs to the heat shock protein 90 family.</text>
</comment>
<dbReference type="InterPro" id="IPR036890">
    <property type="entry name" value="HATPase_C_sf"/>
</dbReference>
<keyword evidence="4" id="KW-0143">Chaperone</keyword>
<accession>R0LUH4</accession>
<keyword evidence="7" id="KW-1185">Reference proteome</keyword>
<evidence type="ECO:0000256" key="3">
    <source>
        <dbReference type="ARBA" id="ARBA00022840"/>
    </source>
</evidence>
<keyword evidence="3" id="KW-0067">ATP-binding</keyword>
<evidence type="ECO:0000256" key="4">
    <source>
        <dbReference type="ARBA" id="ARBA00023186"/>
    </source>
</evidence>
<keyword evidence="2" id="KW-0547">Nucleotide-binding</keyword>
<feature type="region of interest" description="Disordered" evidence="5">
    <location>
        <begin position="84"/>
        <end position="114"/>
    </location>
</feature>
<name>R0LUH4_ANAPL</name>
<dbReference type="Proteomes" id="UP000296049">
    <property type="component" value="Unassembled WGS sequence"/>
</dbReference>
<feature type="compositionally biased region" description="Acidic residues" evidence="5">
    <location>
        <begin position="88"/>
        <end position="103"/>
    </location>
</feature>
<keyword evidence="6" id="KW-0346">Stress response</keyword>
<dbReference type="AlphaFoldDB" id="R0LUH4"/>
<evidence type="ECO:0000256" key="5">
    <source>
        <dbReference type="SAM" id="MobiDB-lite"/>
    </source>
</evidence>
<evidence type="ECO:0000313" key="6">
    <source>
        <dbReference type="EMBL" id="EOB04088.1"/>
    </source>
</evidence>